<dbReference type="AlphaFoldDB" id="A0A226EM49"/>
<evidence type="ECO:0000256" key="1">
    <source>
        <dbReference type="SAM" id="MobiDB-lite"/>
    </source>
</evidence>
<dbReference type="EMBL" id="LNIX01000003">
    <property type="protein sequence ID" value="OXA58765.1"/>
    <property type="molecule type" value="Genomic_DNA"/>
</dbReference>
<dbReference type="OrthoDB" id="30289at2759"/>
<dbReference type="PANTHER" id="PTHR11158">
    <property type="entry name" value="MSF1/PX19 RELATED"/>
    <property type="match status" value="1"/>
</dbReference>
<dbReference type="Pfam" id="PF04707">
    <property type="entry name" value="PRELI"/>
    <property type="match status" value="1"/>
</dbReference>
<evidence type="ECO:0000313" key="4">
    <source>
        <dbReference type="Proteomes" id="UP000198287"/>
    </source>
</evidence>
<evidence type="ECO:0000259" key="2">
    <source>
        <dbReference type="PROSITE" id="PS50904"/>
    </source>
</evidence>
<gene>
    <name evidence="3" type="ORF">Fcan01_07576</name>
</gene>
<feature type="compositionally biased region" description="Basic and acidic residues" evidence="1">
    <location>
        <begin position="200"/>
        <end position="209"/>
    </location>
</feature>
<dbReference type="InterPro" id="IPR037365">
    <property type="entry name" value="Slowmo/Ups"/>
</dbReference>
<dbReference type="Proteomes" id="UP000198287">
    <property type="component" value="Unassembled WGS sequence"/>
</dbReference>
<accession>A0A226EM49</accession>
<feature type="region of interest" description="Disordered" evidence="1">
    <location>
        <begin position="187"/>
        <end position="225"/>
    </location>
</feature>
<feature type="compositionally biased region" description="Polar residues" evidence="1">
    <location>
        <begin position="210"/>
        <end position="223"/>
    </location>
</feature>
<evidence type="ECO:0000313" key="3">
    <source>
        <dbReference type="EMBL" id="OXA58765.1"/>
    </source>
</evidence>
<keyword evidence="4" id="KW-1185">Reference proteome</keyword>
<protein>
    <submittedName>
        <fullName evidence="3">Protein real-time</fullName>
    </submittedName>
</protein>
<name>A0A226EM49_FOLCA</name>
<reference evidence="3 4" key="1">
    <citation type="submission" date="2015-12" db="EMBL/GenBank/DDBJ databases">
        <title>The genome of Folsomia candida.</title>
        <authorList>
            <person name="Faddeeva A."/>
            <person name="Derks M.F."/>
            <person name="Anvar Y."/>
            <person name="Smit S."/>
            <person name="Van Straalen N."/>
            <person name="Roelofs D."/>
        </authorList>
    </citation>
    <scope>NUCLEOTIDE SEQUENCE [LARGE SCALE GENOMIC DNA]</scope>
    <source>
        <strain evidence="3 4">VU population</strain>
        <tissue evidence="3">Whole body</tissue>
    </source>
</reference>
<comment type="caution">
    <text evidence="3">The sequence shown here is derived from an EMBL/GenBank/DDBJ whole genome shotgun (WGS) entry which is preliminary data.</text>
</comment>
<dbReference type="InterPro" id="IPR006797">
    <property type="entry name" value="PRELI/MSF1_dom"/>
</dbReference>
<dbReference type="GO" id="GO:0005758">
    <property type="term" value="C:mitochondrial intermembrane space"/>
    <property type="evidence" value="ECO:0007669"/>
    <property type="project" value="InterPro"/>
</dbReference>
<feature type="region of interest" description="Disordered" evidence="1">
    <location>
        <begin position="243"/>
        <end position="282"/>
    </location>
</feature>
<sequence>MVQKYQSPVRVYKYSFELVMEAYERRFPTCDMIPVFVGSDILEDTESDDGSQHVVERRCKLNIEAPYLLKKIAGVDLVYFIQKNTLDRKNRSLKIEAFNESFDTRLVVHEVCNYFVHPENASWTCFDQSASLEVKSFFGFEGVVEKIAVKQYSANIAKGKEIIEYFIEELKNEGITSLPVWTPKEITQSQGKVEGGNEATVERDAEDSKANISDEASSSQTIVTARRPSKTLEDLKLGASASSLKSQHSNLSRQLSGDKSAGSSVVGGGQPGIPAIRCDSFSEDDDKYRLDADYIQRYLGDLSPLEGNNDNAISN</sequence>
<dbReference type="PROSITE" id="PS50904">
    <property type="entry name" value="PRELI_MSF1"/>
    <property type="match status" value="1"/>
</dbReference>
<proteinExistence type="predicted"/>
<organism evidence="3 4">
    <name type="scientific">Folsomia candida</name>
    <name type="common">Springtail</name>
    <dbReference type="NCBI Taxonomy" id="158441"/>
    <lineage>
        <taxon>Eukaryota</taxon>
        <taxon>Metazoa</taxon>
        <taxon>Ecdysozoa</taxon>
        <taxon>Arthropoda</taxon>
        <taxon>Hexapoda</taxon>
        <taxon>Collembola</taxon>
        <taxon>Entomobryomorpha</taxon>
        <taxon>Isotomoidea</taxon>
        <taxon>Isotomidae</taxon>
        <taxon>Proisotominae</taxon>
        <taxon>Folsomia</taxon>
    </lineage>
</organism>
<feature type="domain" description="PRELI/MSF1" evidence="2">
    <location>
        <begin position="3"/>
        <end position="175"/>
    </location>
</feature>
<feature type="compositionally biased region" description="Polar residues" evidence="1">
    <location>
        <begin position="247"/>
        <end position="263"/>
    </location>
</feature>